<dbReference type="RefSeq" id="WP_376880219.1">
    <property type="nucleotide sequence ID" value="NZ_JBHUHP010000030.1"/>
</dbReference>
<organism evidence="1 2">
    <name type="scientific">Blastococcus deserti</name>
    <dbReference type="NCBI Taxonomy" id="2259033"/>
    <lineage>
        <taxon>Bacteria</taxon>
        <taxon>Bacillati</taxon>
        <taxon>Actinomycetota</taxon>
        <taxon>Actinomycetes</taxon>
        <taxon>Geodermatophilales</taxon>
        <taxon>Geodermatophilaceae</taxon>
        <taxon>Blastococcus</taxon>
    </lineage>
</organism>
<dbReference type="Proteomes" id="UP001597402">
    <property type="component" value="Unassembled WGS sequence"/>
</dbReference>
<gene>
    <name evidence="1" type="ORF">ACFSHS_20535</name>
</gene>
<proteinExistence type="predicted"/>
<evidence type="ECO:0008006" key="3">
    <source>
        <dbReference type="Google" id="ProtNLM"/>
    </source>
</evidence>
<keyword evidence="2" id="KW-1185">Reference proteome</keyword>
<evidence type="ECO:0000313" key="1">
    <source>
        <dbReference type="EMBL" id="MFD2093960.1"/>
    </source>
</evidence>
<protein>
    <recommendedName>
        <fullName evidence="3">Excreted virulence factor EspC (Type VII ESX diderm)</fullName>
    </recommendedName>
</protein>
<comment type="caution">
    <text evidence="1">The sequence shown here is derived from an EMBL/GenBank/DDBJ whole genome shotgun (WGS) entry which is preliminary data.</text>
</comment>
<dbReference type="EMBL" id="JBHUHP010000030">
    <property type="protein sequence ID" value="MFD2093960.1"/>
    <property type="molecule type" value="Genomic_DNA"/>
</dbReference>
<reference evidence="2" key="1">
    <citation type="journal article" date="2019" name="Int. J. Syst. Evol. Microbiol.">
        <title>The Global Catalogue of Microorganisms (GCM) 10K type strain sequencing project: providing services to taxonomists for standard genome sequencing and annotation.</title>
        <authorList>
            <consortium name="The Broad Institute Genomics Platform"/>
            <consortium name="The Broad Institute Genome Sequencing Center for Infectious Disease"/>
            <person name="Wu L."/>
            <person name="Ma J."/>
        </authorList>
    </citation>
    <scope>NUCLEOTIDE SEQUENCE [LARGE SCALE GENOMIC DNA]</scope>
    <source>
        <strain evidence="2">JCM 3338</strain>
    </source>
</reference>
<sequence length="110" mass="11322">MHSGADPGAQVDRAVPNPVAQAIDGATGDWSMSGDAMRWSPELAERDGPAGELRGRDVAAGLGAGLGLDITGVRRLVTGALNSLGTVATDVVSEFRQLTRGPAQDDDPER</sequence>
<accession>A0ABW4XET9</accession>
<name>A0ABW4XET9_9ACTN</name>
<evidence type="ECO:0000313" key="2">
    <source>
        <dbReference type="Proteomes" id="UP001597402"/>
    </source>
</evidence>